<evidence type="ECO:0000259" key="4">
    <source>
        <dbReference type="PROSITE" id="PS01124"/>
    </source>
</evidence>
<dbReference type="SUPFAM" id="SSF46689">
    <property type="entry name" value="Homeodomain-like"/>
    <property type="match status" value="2"/>
</dbReference>
<dbReference type="GO" id="GO:0003700">
    <property type="term" value="F:DNA-binding transcription factor activity"/>
    <property type="evidence" value="ECO:0007669"/>
    <property type="project" value="InterPro"/>
</dbReference>
<proteinExistence type="predicted"/>
<dbReference type="PROSITE" id="PS00041">
    <property type="entry name" value="HTH_ARAC_FAMILY_1"/>
    <property type="match status" value="1"/>
</dbReference>
<dbReference type="STRING" id="512399.A8709_21800"/>
<dbReference type="PANTHER" id="PTHR43280">
    <property type="entry name" value="ARAC-FAMILY TRANSCRIPTIONAL REGULATOR"/>
    <property type="match status" value="1"/>
</dbReference>
<name>A0A1C0ZY01_9BACL</name>
<evidence type="ECO:0000313" key="5">
    <source>
        <dbReference type="EMBL" id="OCT12959.1"/>
    </source>
</evidence>
<dbReference type="Gene3D" id="1.10.10.60">
    <property type="entry name" value="Homeodomain-like"/>
    <property type="match status" value="2"/>
</dbReference>
<organism evidence="5 6">
    <name type="scientific">Paenibacillus pectinilyticus</name>
    <dbReference type="NCBI Taxonomy" id="512399"/>
    <lineage>
        <taxon>Bacteria</taxon>
        <taxon>Bacillati</taxon>
        <taxon>Bacillota</taxon>
        <taxon>Bacilli</taxon>
        <taxon>Bacillales</taxon>
        <taxon>Paenibacillaceae</taxon>
        <taxon>Paenibacillus</taxon>
    </lineage>
</organism>
<dbReference type="InterPro" id="IPR037923">
    <property type="entry name" value="HTH-like"/>
</dbReference>
<accession>A0A1C0ZY01</accession>
<comment type="caution">
    <text evidence="5">The sequence shown here is derived from an EMBL/GenBank/DDBJ whole genome shotgun (WGS) entry which is preliminary data.</text>
</comment>
<reference evidence="6" key="1">
    <citation type="submission" date="2016-05" db="EMBL/GenBank/DDBJ databases">
        <title>Paenibacillus oryzae. sp. nov., isolated from the rice root.</title>
        <authorList>
            <person name="Zhang J."/>
            <person name="Zhang X."/>
        </authorList>
    </citation>
    <scope>NUCLEOTIDE SEQUENCE [LARGE SCALE GENOMIC DNA]</scope>
    <source>
        <strain evidence="6">KCTC13222</strain>
    </source>
</reference>
<evidence type="ECO:0000256" key="3">
    <source>
        <dbReference type="ARBA" id="ARBA00023163"/>
    </source>
</evidence>
<dbReference type="Pfam" id="PF12833">
    <property type="entry name" value="HTH_18"/>
    <property type="match status" value="1"/>
</dbReference>
<dbReference type="InterPro" id="IPR003313">
    <property type="entry name" value="AraC-bd"/>
</dbReference>
<feature type="domain" description="HTH araC/xylS-type" evidence="4">
    <location>
        <begin position="176"/>
        <end position="274"/>
    </location>
</feature>
<dbReference type="PRINTS" id="PR00032">
    <property type="entry name" value="HTHARAC"/>
</dbReference>
<dbReference type="InterPro" id="IPR018062">
    <property type="entry name" value="HTH_AraC-typ_CS"/>
</dbReference>
<dbReference type="Proteomes" id="UP000093309">
    <property type="component" value="Unassembled WGS sequence"/>
</dbReference>
<dbReference type="RefSeq" id="WP_065854996.1">
    <property type="nucleotide sequence ID" value="NZ_LYPC01000026.1"/>
</dbReference>
<protein>
    <recommendedName>
        <fullName evidence="4">HTH araC/xylS-type domain-containing protein</fullName>
    </recommendedName>
</protein>
<dbReference type="PROSITE" id="PS01124">
    <property type="entry name" value="HTH_ARAC_FAMILY_2"/>
    <property type="match status" value="1"/>
</dbReference>
<dbReference type="SUPFAM" id="SSF51215">
    <property type="entry name" value="Regulatory protein AraC"/>
    <property type="match status" value="1"/>
</dbReference>
<keyword evidence="3" id="KW-0804">Transcription</keyword>
<evidence type="ECO:0000313" key="6">
    <source>
        <dbReference type="Proteomes" id="UP000093309"/>
    </source>
</evidence>
<dbReference type="SMART" id="SM00342">
    <property type="entry name" value="HTH_ARAC"/>
    <property type="match status" value="1"/>
</dbReference>
<dbReference type="PANTHER" id="PTHR43280:SF28">
    <property type="entry name" value="HTH-TYPE TRANSCRIPTIONAL ACTIVATOR RHAS"/>
    <property type="match status" value="1"/>
</dbReference>
<sequence length="277" mass="32113">MRLNYFMPKPQNEHYVCFPESFGHYYEEPAHREVREGGQLTTYNLHIVSKGKGYLKLGGEIVEMQAGSGFLYGQACEQSYYADEEDPWEVRWVHFWGAGVESLLQGKGEDKVWLFSWQGNEQIIELMDDMLACGESFAQKKEPHLSAVLYELLAELVQHAENLQGAPVFEMREKMLKASEWIRVNCQQTMTLKEMAAMIGLSPFYFSRQFHHMIGKAPSEFLLESRILKSKQLLVGTDMTVKEIAERVGFSQSSYYIKRFRLSEGMTPEQFRLMRKS</sequence>
<evidence type="ECO:0000256" key="1">
    <source>
        <dbReference type="ARBA" id="ARBA00023015"/>
    </source>
</evidence>
<dbReference type="EMBL" id="LYPC01000026">
    <property type="protein sequence ID" value="OCT12959.1"/>
    <property type="molecule type" value="Genomic_DNA"/>
</dbReference>
<dbReference type="InterPro" id="IPR009057">
    <property type="entry name" value="Homeodomain-like_sf"/>
</dbReference>
<dbReference type="Gene3D" id="2.60.120.280">
    <property type="entry name" value="Regulatory protein AraC"/>
    <property type="match status" value="1"/>
</dbReference>
<dbReference type="GO" id="GO:0043565">
    <property type="term" value="F:sequence-specific DNA binding"/>
    <property type="evidence" value="ECO:0007669"/>
    <property type="project" value="InterPro"/>
</dbReference>
<dbReference type="AlphaFoldDB" id="A0A1C0ZY01"/>
<evidence type="ECO:0000256" key="2">
    <source>
        <dbReference type="ARBA" id="ARBA00023125"/>
    </source>
</evidence>
<keyword evidence="6" id="KW-1185">Reference proteome</keyword>
<dbReference type="InterPro" id="IPR020449">
    <property type="entry name" value="Tscrpt_reg_AraC-type_HTH"/>
</dbReference>
<dbReference type="OrthoDB" id="9813413at2"/>
<keyword evidence="2" id="KW-0238">DNA-binding</keyword>
<dbReference type="Pfam" id="PF02311">
    <property type="entry name" value="AraC_binding"/>
    <property type="match status" value="1"/>
</dbReference>
<dbReference type="InterPro" id="IPR018060">
    <property type="entry name" value="HTH_AraC"/>
</dbReference>
<gene>
    <name evidence="5" type="ORF">A8709_21800</name>
</gene>
<keyword evidence="1" id="KW-0805">Transcription regulation</keyword>